<dbReference type="GO" id="GO:0022857">
    <property type="term" value="F:transmembrane transporter activity"/>
    <property type="evidence" value="ECO:0007669"/>
    <property type="project" value="InterPro"/>
</dbReference>
<dbReference type="RefSeq" id="WP_190257226.1">
    <property type="nucleotide sequence ID" value="NZ_BMPI01000092.1"/>
</dbReference>
<comment type="caution">
    <text evidence="10">The sequence shown here is derived from an EMBL/GenBank/DDBJ whole genome shotgun (WGS) entry which is preliminary data.</text>
</comment>
<organism evidence="10 11">
    <name type="scientific">Dactylosporangium sucinum</name>
    <dbReference type="NCBI Taxonomy" id="1424081"/>
    <lineage>
        <taxon>Bacteria</taxon>
        <taxon>Bacillati</taxon>
        <taxon>Actinomycetota</taxon>
        <taxon>Actinomycetes</taxon>
        <taxon>Micromonosporales</taxon>
        <taxon>Micromonosporaceae</taxon>
        <taxon>Dactylosporangium</taxon>
    </lineage>
</organism>
<dbReference type="SUPFAM" id="SSF161098">
    <property type="entry name" value="MetI-like"/>
    <property type="match status" value="1"/>
</dbReference>
<dbReference type="InterPro" id="IPR000515">
    <property type="entry name" value="MetI-like"/>
</dbReference>
<dbReference type="GO" id="GO:0043190">
    <property type="term" value="C:ATP-binding cassette (ABC) transporter complex"/>
    <property type="evidence" value="ECO:0007669"/>
    <property type="project" value="InterPro"/>
</dbReference>
<name>A0A917UCT4_9ACTN</name>
<evidence type="ECO:0000256" key="3">
    <source>
        <dbReference type="ARBA" id="ARBA00022475"/>
    </source>
</evidence>
<dbReference type="CDD" id="cd06261">
    <property type="entry name" value="TM_PBP2"/>
    <property type="match status" value="1"/>
</dbReference>
<dbReference type="Proteomes" id="UP000642070">
    <property type="component" value="Unassembled WGS sequence"/>
</dbReference>
<comment type="similarity">
    <text evidence="8">Belongs to the binding-protein-dependent transport system permease family.</text>
</comment>
<evidence type="ECO:0000313" key="11">
    <source>
        <dbReference type="Proteomes" id="UP000642070"/>
    </source>
</evidence>
<evidence type="ECO:0000256" key="7">
    <source>
        <dbReference type="ARBA" id="ARBA00023136"/>
    </source>
</evidence>
<dbReference type="GO" id="GO:0006865">
    <property type="term" value="P:amino acid transport"/>
    <property type="evidence" value="ECO:0007669"/>
    <property type="project" value="UniProtKB-KW"/>
</dbReference>
<dbReference type="EMBL" id="BMPI01000092">
    <property type="protein sequence ID" value="GGM83268.1"/>
    <property type="molecule type" value="Genomic_DNA"/>
</dbReference>
<feature type="domain" description="ABC transmembrane type-1" evidence="9">
    <location>
        <begin position="12"/>
        <end position="200"/>
    </location>
</feature>
<evidence type="ECO:0000256" key="5">
    <source>
        <dbReference type="ARBA" id="ARBA00022970"/>
    </source>
</evidence>
<protein>
    <submittedName>
        <fullName evidence="10">Glutamine ABC transporter permease</fullName>
    </submittedName>
</protein>
<dbReference type="NCBIfam" id="TIGR01726">
    <property type="entry name" value="HEQRo_perm_3TM"/>
    <property type="match status" value="1"/>
</dbReference>
<dbReference type="InterPro" id="IPR043429">
    <property type="entry name" value="ArtM/GltK/GlnP/TcyL/YhdX-like"/>
</dbReference>
<dbReference type="PANTHER" id="PTHR30614:SF0">
    <property type="entry name" value="L-CYSTINE TRANSPORT SYSTEM PERMEASE PROTEIN TCYL"/>
    <property type="match status" value="1"/>
</dbReference>
<keyword evidence="5" id="KW-0029">Amino-acid transport</keyword>
<proteinExistence type="inferred from homology"/>
<gene>
    <name evidence="10" type="ORF">GCM10007977_100770</name>
</gene>
<evidence type="ECO:0000256" key="2">
    <source>
        <dbReference type="ARBA" id="ARBA00022448"/>
    </source>
</evidence>
<feature type="transmembrane region" description="Helical" evidence="8">
    <location>
        <begin position="6"/>
        <end position="36"/>
    </location>
</feature>
<accession>A0A917UCT4</accession>
<evidence type="ECO:0000313" key="10">
    <source>
        <dbReference type="EMBL" id="GGM83268.1"/>
    </source>
</evidence>
<keyword evidence="6 8" id="KW-1133">Transmembrane helix</keyword>
<feature type="transmembrane region" description="Helical" evidence="8">
    <location>
        <begin position="179"/>
        <end position="198"/>
    </location>
</feature>
<keyword evidence="4 8" id="KW-0812">Transmembrane</keyword>
<keyword evidence="3" id="KW-1003">Cell membrane</keyword>
<dbReference type="Pfam" id="PF00528">
    <property type="entry name" value="BPD_transp_1"/>
    <property type="match status" value="1"/>
</dbReference>
<dbReference type="AlphaFoldDB" id="A0A917UCT4"/>
<dbReference type="PANTHER" id="PTHR30614">
    <property type="entry name" value="MEMBRANE COMPONENT OF AMINO ACID ABC TRANSPORTER"/>
    <property type="match status" value="1"/>
</dbReference>
<evidence type="ECO:0000256" key="8">
    <source>
        <dbReference type="RuleBase" id="RU363032"/>
    </source>
</evidence>
<evidence type="ECO:0000256" key="1">
    <source>
        <dbReference type="ARBA" id="ARBA00004651"/>
    </source>
</evidence>
<dbReference type="InterPro" id="IPR010065">
    <property type="entry name" value="AA_ABC_transptr_permease_3TM"/>
</dbReference>
<evidence type="ECO:0000256" key="4">
    <source>
        <dbReference type="ARBA" id="ARBA00022692"/>
    </source>
</evidence>
<reference evidence="10" key="1">
    <citation type="journal article" date="2014" name="Int. J. Syst. Evol. Microbiol.">
        <title>Complete genome sequence of Corynebacterium casei LMG S-19264T (=DSM 44701T), isolated from a smear-ripened cheese.</title>
        <authorList>
            <consortium name="US DOE Joint Genome Institute (JGI-PGF)"/>
            <person name="Walter F."/>
            <person name="Albersmeier A."/>
            <person name="Kalinowski J."/>
            <person name="Ruckert C."/>
        </authorList>
    </citation>
    <scope>NUCLEOTIDE SEQUENCE</scope>
    <source>
        <strain evidence="10">JCM 19831</strain>
    </source>
</reference>
<dbReference type="Gene3D" id="1.10.3720.10">
    <property type="entry name" value="MetI-like"/>
    <property type="match status" value="1"/>
</dbReference>
<comment type="subcellular location">
    <subcellularLocation>
        <location evidence="1 8">Cell membrane</location>
        <topology evidence="1 8">Multi-pass membrane protein</topology>
    </subcellularLocation>
</comment>
<dbReference type="PROSITE" id="PS50928">
    <property type="entry name" value="ABC_TM1"/>
    <property type="match status" value="1"/>
</dbReference>
<evidence type="ECO:0000259" key="9">
    <source>
        <dbReference type="PROSITE" id="PS50928"/>
    </source>
</evidence>
<feature type="transmembrane region" description="Helical" evidence="8">
    <location>
        <begin position="48"/>
        <end position="71"/>
    </location>
</feature>
<evidence type="ECO:0000256" key="6">
    <source>
        <dbReference type="ARBA" id="ARBA00022989"/>
    </source>
</evidence>
<dbReference type="InterPro" id="IPR035906">
    <property type="entry name" value="MetI-like_sf"/>
</dbReference>
<keyword evidence="2 8" id="KW-0813">Transport</keyword>
<keyword evidence="11" id="KW-1185">Reference proteome</keyword>
<keyword evidence="7 8" id="KW-0472">Membrane</keyword>
<reference evidence="10" key="2">
    <citation type="submission" date="2020-09" db="EMBL/GenBank/DDBJ databases">
        <authorList>
            <person name="Sun Q."/>
            <person name="Ohkuma M."/>
        </authorList>
    </citation>
    <scope>NUCLEOTIDE SEQUENCE</scope>
    <source>
        <strain evidence="10">JCM 19831</strain>
    </source>
</reference>
<sequence length="214" mass="22902">MLQYTGYILTGVIGTVTITVSAFLIGAVLGVPLAVASRSTARILRWPAVSLIEVFRSVPNLVWLFLVFFGLPEVGVRLGPWTTAILTLGVTSSAYLGEIYRGGFSGLAQGQWLASKALGLTTWDRGRYVLAPQLVRVVSPTMATYAISLLKESALASTIGVMELTFRGGLVTQRTGDGLSTFVVVGVVYLLLSLPLAYGSRRVDSRLRAKFSVG</sequence>